<dbReference type="EMBL" id="JASBWS010000136">
    <property type="protein sequence ID" value="KAJ9094622.1"/>
    <property type="molecule type" value="Genomic_DNA"/>
</dbReference>
<protein>
    <submittedName>
        <fullName evidence="1">Uncharacterized protein</fullName>
    </submittedName>
</protein>
<comment type="caution">
    <text evidence="1">The sequence shown here is derived from an EMBL/GenBank/DDBJ whole genome shotgun (WGS) entry which is preliminary data.</text>
</comment>
<dbReference type="Proteomes" id="UP001230649">
    <property type="component" value="Unassembled WGS sequence"/>
</dbReference>
<evidence type="ECO:0000313" key="2">
    <source>
        <dbReference type="Proteomes" id="UP001230649"/>
    </source>
</evidence>
<proteinExistence type="predicted"/>
<gene>
    <name evidence="1" type="ORF">QFC20_006862</name>
</gene>
<sequence>MARGVRIRKAKHTIAHSSITPGPTSQATVKRRPGRRRSLTSATSRITTTSQSSVASTPSATPGSAATVKAVGSIAISSGDEDEVVAVDESRRVDVRDYFHLPVASCRGPSSFDYKCRHCFKSVAGPKVGTTNLHTHQEKCPMLLEAFKKRSAGVSQAAVNVQRAQLGPLQTLLDGESGKVILPFNKADFLVKVADWIASDALALRIVESSKLRELLTYFNLLAKLCSADTITTTTAAEYERVKDKVISMLQNLDTVVQYAYDAWTDKFRSSEYFGIYASWIDEDFQYREVLLRLIHLNNHDAASRGAALFQLFEDMGLTTKMGSGTADNASVSGAIAKALNNLIFDKHLRDLPARNLLGCMCHVANIAPTEFLKEEGEDKIMSMSTLDGEDLEAADEEWVTEDPAISAEEDLEDEVEPDEEEELEERDADEDQQVDDDDERRKVFMALRRMHDSEETVSLPLKDVATRWNSKYLAIKQAQSLKKYDFDVLPTACCGFEVSFKPSRSKTQKPQVTVHRILPDLNYAIKELERLQALPGVSPARKVPFAAAIAKLKIYFFKFLNNDWVCASYMLDLESRASSLEASLKAYNKDQNGRRMKEVTTWVRKGFGSSCDRRDEQKKSTQWQ</sequence>
<accession>A0ACC2V7S4</accession>
<name>A0ACC2V7S4_9TREE</name>
<reference evidence="1" key="1">
    <citation type="submission" date="2023-04" db="EMBL/GenBank/DDBJ databases">
        <title>Draft Genome sequencing of Naganishia species isolated from polar environments using Oxford Nanopore Technology.</title>
        <authorList>
            <person name="Leo P."/>
            <person name="Venkateswaran K."/>
        </authorList>
    </citation>
    <scope>NUCLEOTIDE SEQUENCE</scope>
    <source>
        <strain evidence="1">MNA-CCFEE 5262</strain>
    </source>
</reference>
<organism evidence="1 2">
    <name type="scientific">Naganishia adeliensis</name>
    <dbReference type="NCBI Taxonomy" id="92952"/>
    <lineage>
        <taxon>Eukaryota</taxon>
        <taxon>Fungi</taxon>
        <taxon>Dikarya</taxon>
        <taxon>Basidiomycota</taxon>
        <taxon>Agaricomycotina</taxon>
        <taxon>Tremellomycetes</taxon>
        <taxon>Filobasidiales</taxon>
        <taxon>Filobasidiaceae</taxon>
        <taxon>Naganishia</taxon>
    </lineage>
</organism>
<keyword evidence="2" id="KW-1185">Reference proteome</keyword>
<evidence type="ECO:0000313" key="1">
    <source>
        <dbReference type="EMBL" id="KAJ9094622.1"/>
    </source>
</evidence>